<gene>
    <name evidence="2" type="ORF">G436_4442</name>
</gene>
<evidence type="ECO:0000256" key="1">
    <source>
        <dbReference type="SAM" id="Phobius"/>
    </source>
</evidence>
<evidence type="ECO:0000313" key="2">
    <source>
        <dbReference type="EMBL" id="ALE41574.1"/>
    </source>
</evidence>
<feature type="transmembrane region" description="Helical" evidence="1">
    <location>
        <begin position="180"/>
        <end position="204"/>
    </location>
</feature>
<dbReference type="RefSeq" id="WP_002187313.1">
    <property type="nucleotide sequence ID" value="NZ_CP012603.1"/>
</dbReference>
<feature type="transmembrane region" description="Helical" evidence="1">
    <location>
        <begin position="51"/>
        <end position="71"/>
    </location>
</feature>
<feature type="transmembrane region" description="Helical" evidence="1">
    <location>
        <begin position="244"/>
        <end position="270"/>
    </location>
</feature>
<keyword evidence="1" id="KW-1133">Transmembrane helix</keyword>
<keyword evidence="1" id="KW-0812">Transmembrane</keyword>
<feature type="transmembrane region" description="Helical" evidence="1">
    <location>
        <begin position="150"/>
        <end position="168"/>
    </location>
</feature>
<evidence type="ECO:0000313" key="3">
    <source>
        <dbReference type="Proteomes" id="UP000056502"/>
    </source>
</evidence>
<feature type="transmembrane region" description="Helical" evidence="1">
    <location>
        <begin position="83"/>
        <end position="100"/>
    </location>
</feature>
<accession>A0A0M4P086</accession>
<proteinExistence type="predicted"/>
<name>A0A0M4P086_LEPIR</name>
<dbReference type="EMBL" id="CP012603">
    <property type="protein sequence ID" value="ALE41574.1"/>
    <property type="molecule type" value="Genomic_DNA"/>
</dbReference>
<dbReference type="Proteomes" id="UP000056502">
    <property type="component" value="Chromosome I"/>
</dbReference>
<reference evidence="2 3" key="1">
    <citation type="journal article" date="2015" name="Genome Announc.">
        <title>Whole-Genome Sequence of Leptospira interrogans Serovar Hardjo Subtype Hardjoprajitno Strain Norma, Isolated from Cattle in a Leptospirosis Outbreak in Brazil.</title>
        <authorList>
            <person name="Cosate M.R."/>
            <person name="Soares S.C."/>
            <person name="Mendes T.A."/>
            <person name="Raittz R.T."/>
            <person name="Moreira E.C."/>
            <person name="Leite R."/>
            <person name="Fernandes G.R."/>
            <person name="Haddad J.P."/>
            <person name="Ortega J.M."/>
        </authorList>
    </citation>
    <scope>NUCLEOTIDE SEQUENCE [LARGE SCALE GENOMIC DNA]</scope>
    <source>
        <strain evidence="2 3">Norma</strain>
    </source>
</reference>
<feature type="transmembrane region" description="Helical" evidence="1">
    <location>
        <begin position="112"/>
        <end position="144"/>
    </location>
</feature>
<dbReference type="PATRIC" id="fig|1279460.3.peg.4546"/>
<dbReference type="AlphaFoldDB" id="A0A0M4P086"/>
<feature type="transmembrane region" description="Helical" evidence="1">
    <location>
        <begin position="216"/>
        <end position="232"/>
    </location>
</feature>
<feature type="transmembrane region" description="Helical" evidence="1">
    <location>
        <begin position="20"/>
        <end position="39"/>
    </location>
</feature>
<sequence>MLDYLFPILSFIKLFKDWEPAISFILTSLIVIIVLPLYLKSPLLKERKMDSFFYHWIDLLILIFIPLLLYIKLMEEYGKYDEGRSIILGFVLSLIFMFYIELTSRIKKVRLFYFFILACSCATLISFISFISFISYFGFIISFIKNSEPILSFMLTSLIVIIVLLLYFKSPLKKGETEKHFSFLYHWFDLLILILIPLLLYIKLLAEKYNKDDEEGSIILGFVLSLIFIFYIELTQRFTKVRLFYFFILACSCATLISFLYIPLKLIIFYRIDYAF</sequence>
<keyword evidence="1" id="KW-0472">Membrane</keyword>
<protein>
    <submittedName>
        <fullName evidence="2">Cytoplasmic membrane protein</fullName>
    </submittedName>
</protein>
<organism evidence="2">
    <name type="scientific">Leptospira interrogans serovar Hardjo str. Norma</name>
    <dbReference type="NCBI Taxonomy" id="1279460"/>
    <lineage>
        <taxon>Bacteria</taxon>
        <taxon>Pseudomonadati</taxon>
        <taxon>Spirochaetota</taxon>
        <taxon>Spirochaetia</taxon>
        <taxon>Leptospirales</taxon>
        <taxon>Leptospiraceae</taxon>
        <taxon>Leptospira</taxon>
    </lineage>
</organism>